<dbReference type="AlphaFoldDB" id="A0A0N5BMT3"/>
<name>A0A0N5BMT3_STREA</name>
<dbReference type="Proteomes" id="UP000046392">
    <property type="component" value="Unplaced"/>
</dbReference>
<reference evidence="2" key="1">
    <citation type="submission" date="2017-02" db="UniProtKB">
        <authorList>
            <consortium name="WormBaseParasite"/>
        </authorList>
    </citation>
    <scope>IDENTIFICATION</scope>
</reference>
<accession>A0A0N5BMT3</accession>
<evidence type="ECO:0000313" key="2">
    <source>
        <dbReference type="WBParaSite" id="SPAL_0000721700.1"/>
    </source>
</evidence>
<evidence type="ECO:0000313" key="1">
    <source>
        <dbReference type="Proteomes" id="UP000046392"/>
    </source>
</evidence>
<sequence>MHFFDQISTRHSRENYLRSFHYFEDPECIEKPVLYNASTYKKPENVDSDSDDASEIVEYIDLNEKLNFYGFSMVDRMHRMLTCNNYLILKNLRINEFSKNNRIQSFFDGKLAREILSQNCDTLFFMLYIDDMSTYARGSPLAKSINIASILLLNLPEYYISSIDAIRFCLFSPAENSKLSCHQEPYDTLISMVKELENTRLYFENYFFRFKLYCVVADNRELQNMYSIKDGYFGSGKTPCRICLLKTDDFSTTYHEKPELLRTEDWNNIFTQKLKNYSPCKTRYVDLCHDVMLGVIPFGMCVIIHKLIKRIKCIDLYGINKALRKINFKNLNLPPQITKIPSDKKNIRWLSFTASQSYNFLLMFPVIMAYLEEDKLVKNINKGEEIHNQIVDCMAELYLLRKIVKILFSHDIGSDDIKTLDMMIGKHLRFMSTETGRLVYKQHLLTHYPNSIIQLGPLTSVSTLRFESGHQPHKLNSLTGKNRVNEPLSIAKKDAYRECKLYASNYNFEKHGRYVPQRNDNVFLMTSTTECKNLPSRSKKIYKDSDYGKGIRLFHVVDFKNNLIEAIEYDLKFEIEGMLFVKLNILGEKKSFPLSSLVSKKSEFYLELFKNTIFFPNENYYKNYSFPNISSYRNEYMSMKKNFCVE</sequence>
<dbReference type="WBParaSite" id="SPAL_0000721700.1">
    <property type="protein sequence ID" value="SPAL_0000721700.1"/>
    <property type="gene ID" value="SPAL_0000721700"/>
</dbReference>
<proteinExistence type="predicted"/>
<organism evidence="1 2">
    <name type="scientific">Strongyloides papillosus</name>
    <name type="common">Intestinal threadworm</name>
    <dbReference type="NCBI Taxonomy" id="174720"/>
    <lineage>
        <taxon>Eukaryota</taxon>
        <taxon>Metazoa</taxon>
        <taxon>Ecdysozoa</taxon>
        <taxon>Nematoda</taxon>
        <taxon>Chromadorea</taxon>
        <taxon>Rhabditida</taxon>
        <taxon>Tylenchina</taxon>
        <taxon>Panagrolaimomorpha</taxon>
        <taxon>Strongyloidoidea</taxon>
        <taxon>Strongyloididae</taxon>
        <taxon>Strongyloides</taxon>
    </lineage>
</organism>
<protein>
    <submittedName>
        <fullName evidence="2">ATP-dependent DNA helicase</fullName>
    </submittedName>
</protein>
<keyword evidence="1" id="KW-1185">Reference proteome</keyword>